<evidence type="ECO:0000313" key="3">
    <source>
        <dbReference type="Proteomes" id="UP000799291"/>
    </source>
</evidence>
<dbReference type="Proteomes" id="UP000799291">
    <property type="component" value="Unassembled WGS sequence"/>
</dbReference>
<dbReference type="OrthoDB" id="3540210at2759"/>
<keyword evidence="1" id="KW-0472">Membrane</keyword>
<keyword evidence="1" id="KW-0812">Transmembrane</keyword>
<organism evidence="2 3">
    <name type="scientific">Lentithecium fluviatile CBS 122367</name>
    <dbReference type="NCBI Taxonomy" id="1168545"/>
    <lineage>
        <taxon>Eukaryota</taxon>
        <taxon>Fungi</taxon>
        <taxon>Dikarya</taxon>
        <taxon>Ascomycota</taxon>
        <taxon>Pezizomycotina</taxon>
        <taxon>Dothideomycetes</taxon>
        <taxon>Pleosporomycetidae</taxon>
        <taxon>Pleosporales</taxon>
        <taxon>Massarineae</taxon>
        <taxon>Lentitheciaceae</taxon>
        <taxon>Lentithecium</taxon>
    </lineage>
</organism>
<keyword evidence="3" id="KW-1185">Reference proteome</keyword>
<evidence type="ECO:0000313" key="2">
    <source>
        <dbReference type="EMBL" id="KAF2684202.1"/>
    </source>
</evidence>
<dbReference type="EMBL" id="MU005582">
    <property type="protein sequence ID" value="KAF2684202.1"/>
    <property type="molecule type" value="Genomic_DNA"/>
</dbReference>
<sequence length="438" mass="48961">MRRVTTCAPIVSERYATDWMPDLPENFGNKTNTTVKFYEFGKGDVGCRATWWNRTTPLTTFCVSQYMKDYWQQAYTVEASTVYQDNQAASDFDPIPDFQVPNADVTLISIYNKASYTGENDDLLFNAKNPSSKSPVFRTATSDLAVLGCLEQYQTCNPVNGKCTELEGLYGVKKAVDQGDLELSPRQNASQFIMWKAAWSMALQWACEILADNVLLAQDWVFTGQSTTSSTLLSNQWEFEAYNLHNLSLAVFQRRIHEFASPEHFEIRPGNNSLEQIDRPTDPNLLNLCAVQKTRSSDHYSLSVLGMTIILGVGSLLILLDWVFIKQILWFRSFTHHRLAKQADWTASGTLQLHRMAMEARGVLGWNTRHYEAPVLVGNARVFRGVAAEGEPLYRVAGMSGSGVTEYKGAGGSYSVVGGEIGHEVGVTYDGVEPEKKC</sequence>
<name>A0A6G1J116_9PLEO</name>
<reference evidence="2" key="1">
    <citation type="journal article" date="2020" name="Stud. Mycol.">
        <title>101 Dothideomycetes genomes: a test case for predicting lifestyles and emergence of pathogens.</title>
        <authorList>
            <person name="Haridas S."/>
            <person name="Albert R."/>
            <person name="Binder M."/>
            <person name="Bloem J."/>
            <person name="Labutti K."/>
            <person name="Salamov A."/>
            <person name="Andreopoulos B."/>
            <person name="Baker S."/>
            <person name="Barry K."/>
            <person name="Bills G."/>
            <person name="Bluhm B."/>
            <person name="Cannon C."/>
            <person name="Castanera R."/>
            <person name="Culley D."/>
            <person name="Daum C."/>
            <person name="Ezra D."/>
            <person name="Gonzalez J."/>
            <person name="Henrissat B."/>
            <person name="Kuo A."/>
            <person name="Liang C."/>
            <person name="Lipzen A."/>
            <person name="Lutzoni F."/>
            <person name="Magnuson J."/>
            <person name="Mondo S."/>
            <person name="Nolan M."/>
            <person name="Ohm R."/>
            <person name="Pangilinan J."/>
            <person name="Park H.-J."/>
            <person name="Ramirez L."/>
            <person name="Alfaro M."/>
            <person name="Sun H."/>
            <person name="Tritt A."/>
            <person name="Yoshinaga Y."/>
            <person name="Zwiers L.-H."/>
            <person name="Turgeon B."/>
            <person name="Goodwin S."/>
            <person name="Spatafora J."/>
            <person name="Crous P."/>
            <person name="Grigoriev I."/>
        </authorList>
    </citation>
    <scope>NUCLEOTIDE SEQUENCE</scope>
    <source>
        <strain evidence="2">CBS 122367</strain>
    </source>
</reference>
<accession>A0A6G1J116</accession>
<evidence type="ECO:0000256" key="1">
    <source>
        <dbReference type="SAM" id="Phobius"/>
    </source>
</evidence>
<protein>
    <submittedName>
        <fullName evidence="2">Uncharacterized protein</fullName>
    </submittedName>
</protein>
<proteinExistence type="predicted"/>
<keyword evidence="1" id="KW-1133">Transmembrane helix</keyword>
<dbReference type="AlphaFoldDB" id="A0A6G1J116"/>
<gene>
    <name evidence="2" type="ORF">K458DRAFT_303363</name>
</gene>
<feature type="transmembrane region" description="Helical" evidence="1">
    <location>
        <begin position="300"/>
        <end position="324"/>
    </location>
</feature>